<keyword evidence="3" id="KW-1185">Reference proteome</keyword>
<dbReference type="InterPro" id="IPR003959">
    <property type="entry name" value="ATPase_AAA_core"/>
</dbReference>
<dbReference type="SUPFAM" id="SSF52540">
    <property type="entry name" value="P-loop containing nucleoside triphosphate hydrolases"/>
    <property type="match status" value="1"/>
</dbReference>
<comment type="caution">
    <text evidence="2">The sequence shown here is derived from an EMBL/GenBank/DDBJ whole genome shotgun (WGS) entry which is preliminary data.</text>
</comment>
<evidence type="ECO:0000259" key="1">
    <source>
        <dbReference type="Pfam" id="PF00004"/>
    </source>
</evidence>
<accession>A0ABD1XK46</accession>
<feature type="domain" description="ATPase AAA-type core" evidence="1">
    <location>
        <begin position="1"/>
        <end position="72"/>
    </location>
</feature>
<dbReference type="Proteomes" id="UP001605036">
    <property type="component" value="Unassembled WGS sequence"/>
</dbReference>
<name>A0ABD1XK46_9MARC</name>
<dbReference type="PANTHER" id="PTHR23074:SF83">
    <property type="entry name" value="VACUOLAR PROTEIN SORTING-ASSOCIATED PROTEIN 4A"/>
    <property type="match status" value="1"/>
</dbReference>
<dbReference type="InterPro" id="IPR027417">
    <property type="entry name" value="P-loop_NTPase"/>
</dbReference>
<dbReference type="InterPro" id="IPR050304">
    <property type="entry name" value="MT-severing_AAA_ATPase"/>
</dbReference>
<organism evidence="2 3">
    <name type="scientific">Riccia fluitans</name>
    <dbReference type="NCBI Taxonomy" id="41844"/>
    <lineage>
        <taxon>Eukaryota</taxon>
        <taxon>Viridiplantae</taxon>
        <taxon>Streptophyta</taxon>
        <taxon>Embryophyta</taxon>
        <taxon>Marchantiophyta</taxon>
        <taxon>Marchantiopsida</taxon>
        <taxon>Marchantiidae</taxon>
        <taxon>Marchantiales</taxon>
        <taxon>Ricciaceae</taxon>
        <taxon>Riccia</taxon>
    </lineage>
</organism>
<evidence type="ECO:0000313" key="3">
    <source>
        <dbReference type="Proteomes" id="UP001605036"/>
    </source>
</evidence>
<protein>
    <recommendedName>
        <fullName evidence="1">ATPase AAA-type core domain-containing protein</fullName>
    </recommendedName>
</protein>
<sequence length="184" mass="20938">MFQVTRENAPSIIFNDEIDYLCDNREEGNENETSRQIKTELLVQMQGAENNDLKILILATTNTPYLLDRPGRKQAKDLRKNSGTKVEERKRCLHPSDLLLLLGNNLTVPPHCWWSRRLQLFLNLVRRRSFQNFVSSRSIAVEIPPVEATEGLSYVRGESGESLDWPKACQPFSYVQSIGGGAAF</sequence>
<dbReference type="Pfam" id="PF00004">
    <property type="entry name" value="AAA"/>
    <property type="match status" value="1"/>
</dbReference>
<dbReference type="PANTHER" id="PTHR23074">
    <property type="entry name" value="AAA DOMAIN-CONTAINING"/>
    <property type="match status" value="1"/>
</dbReference>
<evidence type="ECO:0000313" key="2">
    <source>
        <dbReference type="EMBL" id="KAL2608326.1"/>
    </source>
</evidence>
<gene>
    <name evidence="2" type="ORF">R1flu_026899</name>
</gene>
<dbReference type="Gene3D" id="3.40.50.300">
    <property type="entry name" value="P-loop containing nucleotide triphosphate hydrolases"/>
    <property type="match status" value="1"/>
</dbReference>
<dbReference type="EMBL" id="JBHFFA010000008">
    <property type="protein sequence ID" value="KAL2608326.1"/>
    <property type="molecule type" value="Genomic_DNA"/>
</dbReference>
<dbReference type="AlphaFoldDB" id="A0ABD1XK46"/>
<proteinExistence type="predicted"/>
<reference evidence="2 3" key="1">
    <citation type="submission" date="2024-09" db="EMBL/GenBank/DDBJ databases">
        <title>Chromosome-scale assembly of Riccia fluitans.</title>
        <authorList>
            <person name="Paukszto L."/>
            <person name="Sawicki J."/>
            <person name="Karawczyk K."/>
            <person name="Piernik-Szablinska J."/>
            <person name="Szczecinska M."/>
            <person name="Mazdziarz M."/>
        </authorList>
    </citation>
    <scope>NUCLEOTIDE SEQUENCE [LARGE SCALE GENOMIC DNA]</scope>
    <source>
        <strain evidence="2">Rf_01</strain>
        <tissue evidence="2">Aerial parts of the thallus</tissue>
    </source>
</reference>